<evidence type="ECO:0000256" key="7">
    <source>
        <dbReference type="ARBA" id="ARBA00022750"/>
    </source>
</evidence>
<evidence type="ECO:0000259" key="14">
    <source>
        <dbReference type="PROSITE" id="PS51767"/>
    </source>
</evidence>
<dbReference type="PANTHER" id="PTHR47966:SF51">
    <property type="entry name" value="BETA-SITE APP-CLEAVING ENZYME, ISOFORM A-RELATED"/>
    <property type="match status" value="1"/>
</dbReference>
<evidence type="ECO:0000313" key="15">
    <source>
        <dbReference type="EMBL" id="CAG8094644.1"/>
    </source>
</evidence>
<dbReference type="STRING" id="60175.A0A1V6YVH1"/>
<feature type="domain" description="Peptidase A1" evidence="14">
    <location>
        <begin position="5"/>
        <end position="312"/>
    </location>
</feature>
<feature type="active site" evidence="11">
    <location>
        <position position="204"/>
    </location>
</feature>
<evidence type="ECO:0000313" key="17">
    <source>
        <dbReference type="Proteomes" id="UP000191691"/>
    </source>
</evidence>
<dbReference type="InterPro" id="IPR001969">
    <property type="entry name" value="Aspartic_peptidase_AS"/>
</dbReference>
<dbReference type="Proteomes" id="UP000191691">
    <property type="component" value="Unassembled WGS sequence"/>
</dbReference>
<dbReference type="GO" id="GO:0004190">
    <property type="term" value="F:aspartic-type endopeptidase activity"/>
    <property type="evidence" value="ECO:0007669"/>
    <property type="project" value="UniProtKB-KW"/>
</dbReference>
<comment type="catalytic activity">
    <reaction evidence="1">
        <text>Hydrolysis of proteins with broad specificity similar to that of pepsin A, preferring hydrophobic residues at P1 and P1', but also cleaving 20-Gly-|-Glu-21 in the B chain of insulin. Clots milk, and activates trypsinogen.</text>
        <dbReference type="EC" id="3.4.23.20"/>
    </reaction>
</comment>
<dbReference type="Gene3D" id="2.40.70.10">
    <property type="entry name" value="Acid Proteases"/>
    <property type="match status" value="2"/>
</dbReference>
<dbReference type="EMBL" id="MOOB01000009">
    <property type="protein sequence ID" value="OQE91450.1"/>
    <property type="molecule type" value="Genomic_DNA"/>
</dbReference>
<sequence length="318" mass="34875">MFYPDFATLHIGQPPQKFKVILDTGSANLWVPSSDCRTYSCRMHKTYDSSLSSTYRKNGTSFEIHYGSGSMVGHVSQDSFAIGDLNVQDQLFAEATVARGFTNTKFDGILGLGFASISVNGISPPFYSMLDQGLLDEPVFAFYLSDTYKGCKSQVTFGGIDKEHFSGALVKIPLRRKAYWEIDFDALDFGDNSTELQNTGAILDTGSSLISLPPALFDQVNEKIGATLDSKGRYVLECDKVPSMPSLTFVLGGFDFTIGPYDYSHKNGDLCMSALVPMDFPSPTGPLAVLGDAFLRKWYSVYDFGNNAIGLAQSKRKE</sequence>
<dbReference type="FunFam" id="2.40.70.10:FF:000008">
    <property type="entry name" value="Cathepsin D"/>
    <property type="match status" value="1"/>
</dbReference>
<dbReference type="PROSITE" id="PS00141">
    <property type="entry name" value="ASP_PROTEASE"/>
    <property type="match status" value="2"/>
</dbReference>
<protein>
    <recommendedName>
        <fullName evidence="5">penicillopepsin</fullName>
        <ecNumber evidence="5">3.4.23.20</ecNumber>
    </recommendedName>
</protein>
<dbReference type="PANTHER" id="PTHR47966">
    <property type="entry name" value="BETA-SITE APP-CLEAVING ENZYME, ISOFORM A-RELATED"/>
    <property type="match status" value="1"/>
</dbReference>
<dbReference type="PROSITE" id="PS51767">
    <property type="entry name" value="PEPTIDASE_A1"/>
    <property type="match status" value="1"/>
</dbReference>
<dbReference type="AlphaFoldDB" id="A0A1V6YVH1"/>
<dbReference type="FunFam" id="2.40.70.10:FF:000002">
    <property type="entry name" value="Vacuolar aspartic proteinase"/>
    <property type="match status" value="1"/>
</dbReference>
<feature type="active site" evidence="11">
    <location>
        <position position="23"/>
    </location>
</feature>
<dbReference type="InterPro" id="IPR021109">
    <property type="entry name" value="Peptidase_aspartic_dom_sf"/>
</dbReference>
<comment type="subunit">
    <text evidence="4">Monomer.</text>
</comment>
<reference evidence="17" key="2">
    <citation type="journal article" date="2017" name="Nat. Microbiol.">
        <title>Global analysis of biosynthetic gene clusters reveals vast potential of secondary metabolite production in Penicillium species.</title>
        <authorList>
            <person name="Nielsen J.C."/>
            <person name="Grijseels S."/>
            <person name="Prigent S."/>
            <person name="Ji B."/>
            <person name="Dainat J."/>
            <person name="Nielsen K.F."/>
            <person name="Frisvad J.C."/>
            <person name="Workman M."/>
            <person name="Nielsen J."/>
        </authorList>
    </citation>
    <scope>NUCLEOTIDE SEQUENCE [LARGE SCALE GENOMIC DNA]</scope>
    <source>
        <strain evidence="17">IBT 13039</strain>
    </source>
</reference>
<evidence type="ECO:0000256" key="13">
    <source>
        <dbReference type="RuleBase" id="RU000454"/>
    </source>
</evidence>
<evidence type="ECO:0000256" key="10">
    <source>
        <dbReference type="ARBA" id="ARBA00023180"/>
    </source>
</evidence>
<dbReference type="SUPFAM" id="SSF50630">
    <property type="entry name" value="Acid proteases"/>
    <property type="match status" value="1"/>
</dbReference>
<evidence type="ECO:0000256" key="6">
    <source>
        <dbReference type="ARBA" id="ARBA00022670"/>
    </source>
</evidence>
<reference evidence="16" key="1">
    <citation type="submission" date="2016-10" db="EMBL/GenBank/DDBJ databases">
        <title>Uncovering the secondary metabolism of Penicillium species provides insights into the evolution of 6-MSA pathways.</title>
        <authorList>
            <person name="Nielsen J.C."/>
            <person name="Nielsen J."/>
        </authorList>
    </citation>
    <scope>NUCLEOTIDE SEQUENCE [LARGE SCALE GENOMIC DNA]</scope>
    <source>
        <strain evidence="16">IBT 13039</strain>
    </source>
</reference>
<comment type="caution">
    <text evidence="16">The sequence shown here is derived from an EMBL/GenBank/DDBJ whole genome shotgun (WGS) entry which is preliminary data.</text>
</comment>
<dbReference type="Pfam" id="PF00026">
    <property type="entry name" value="Asp"/>
    <property type="match status" value="1"/>
</dbReference>
<evidence type="ECO:0000256" key="11">
    <source>
        <dbReference type="PIRSR" id="PIRSR601461-1"/>
    </source>
</evidence>
<keyword evidence="8 13" id="KW-0378">Hydrolase</keyword>
<dbReference type="GO" id="GO:0006508">
    <property type="term" value="P:proteolysis"/>
    <property type="evidence" value="ECO:0007669"/>
    <property type="project" value="UniProtKB-KW"/>
</dbReference>
<dbReference type="PRINTS" id="PR00792">
    <property type="entry name" value="PEPSIN"/>
</dbReference>
<evidence type="ECO:0000256" key="5">
    <source>
        <dbReference type="ARBA" id="ARBA00013206"/>
    </source>
</evidence>
<dbReference type="InterPro" id="IPR033121">
    <property type="entry name" value="PEPTIDASE_A1"/>
</dbReference>
<dbReference type="InterPro" id="IPR001461">
    <property type="entry name" value="Aspartic_peptidase_A1"/>
</dbReference>
<evidence type="ECO:0000256" key="1">
    <source>
        <dbReference type="ARBA" id="ARBA00000043"/>
    </source>
</evidence>
<dbReference type="OrthoDB" id="771136at2759"/>
<dbReference type="EMBL" id="CAJVNV010000177">
    <property type="protein sequence ID" value="CAG8094644.1"/>
    <property type="molecule type" value="Genomic_DNA"/>
</dbReference>
<dbReference type="OMA" id="DMQYYGE"/>
<dbReference type="GO" id="GO:0000324">
    <property type="term" value="C:fungal-type vacuole"/>
    <property type="evidence" value="ECO:0007669"/>
    <property type="project" value="TreeGrafter"/>
</dbReference>
<evidence type="ECO:0000256" key="12">
    <source>
        <dbReference type="PIRSR" id="PIRSR601461-2"/>
    </source>
</evidence>
<evidence type="ECO:0000256" key="9">
    <source>
        <dbReference type="ARBA" id="ARBA00023157"/>
    </source>
</evidence>
<evidence type="ECO:0000256" key="2">
    <source>
        <dbReference type="ARBA" id="ARBA00002983"/>
    </source>
</evidence>
<comment type="similarity">
    <text evidence="3 13">Belongs to the peptidase A1 family.</text>
</comment>
<gene>
    <name evidence="16" type="ORF">PENNAL_c0009G09200</name>
    <name evidence="15" type="ORF">PNAL_LOCUS4514</name>
</gene>
<evidence type="ECO:0000313" key="16">
    <source>
        <dbReference type="EMBL" id="OQE91450.1"/>
    </source>
</evidence>
<feature type="disulfide bond" evidence="12">
    <location>
        <begin position="36"/>
        <end position="41"/>
    </location>
</feature>
<keyword evidence="9 12" id="KW-1015">Disulfide bond</keyword>
<keyword evidence="10" id="KW-0325">Glycoprotein</keyword>
<comment type="function">
    <text evidence="2">Secreted aspartic endopeptidase that allows assimilation of proteinaceous substrates. The scissile peptide bond is attacked by a nucleophilic water molecule activated by two aspartic residues in the active site. Shows a broad primary substrate specificity. Favors hydrophobic residues at the P1 and P1' positions, but can also activate trypsinogen and hydrolyze the B chain of insulin between positions 'Gly-20' and 'Glu-21'.</text>
</comment>
<keyword evidence="6 13" id="KW-0645">Protease</keyword>
<dbReference type="EC" id="3.4.23.20" evidence="5"/>
<accession>A0A1V6YVH1</accession>
<keyword evidence="7 13" id="KW-0064">Aspartyl protease</keyword>
<evidence type="ECO:0000256" key="4">
    <source>
        <dbReference type="ARBA" id="ARBA00011245"/>
    </source>
</evidence>
<evidence type="ECO:0000256" key="3">
    <source>
        <dbReference type="ARBA" id="ARBA00007447"/>
    </source>
</evidence>
<name>A0A1V6YVH1_PENNA</name>
<keyword evidence="17" id="KW-1185">Reference proteome</keyword>
<organism evidence="16 17">
    <name type="scientific">Penicillium nalgiovense</name>
    <dbReference type="NCBI Taxonomy" id="60175"/>
    <lineage>
        <taxon>Eukaryota</taxon>
        <taxon>Fungi</taxon>
        <taxon>Dikarya</taxon>
        <taxon>Ascomycota</taxon>
        <taxon>Pezizomycotina</taxon>
        <taxon>Eurotiomycetes</taxon>
        <taxon>Eurotiomycetidae</taxon>
        <taxon>Eurotiales</taxon>
        <taxon>Aspergillaceae</taxon>
        <taxon>Penicillium</taxon>
    </lineage>
</organism>
<dbReference type="Proteomes" id="UP001153461">
    <property type="component" value="Unassembled WGS sequence"/>
</dbReference>
<evidence type="ECO:0000256" key="8">
    <source>
        <dbReference type="ARBA" id="ARBA00022801"/>
    </source>
</evidence>
<feature type="disulfide bond" evidence="12">
    <location>
        <begin position="238"/>
        <end position="271"/>
    </location>
</feature>
<proteinExistence type="inferred from homology"/>
<reference evidence="15" key="3">
    <citation type="submission" date="2021-07" db="EMBL/GenBank/DDBJ databases">
        <authorList>
            <person name="Branca A.L. A."/>
        </authorList>
    </citation>
    <scope>NUCLEOTIDE SEQUENCE</scope>
</reference>